<keyword evidence="2" id="KW-0186">Copper</keyword>
<feature type="binding site" evidence="2">
    <location>
        <position position="162"/>
    </location>
    <ligand>
        <name>Cu cation</name>
        <dbReference type="ChEBI" id="CHEBI:23378"/>
    </ligand>
</feature>
<dbReference type="PANTHER" id="PTHR12151:SF3">
    <property type="entry name" value="C OXIDASE ASSEMBLY FACTOR, PUTATIVE ELECTRON TRANSPORT PROTEIN SCO1_2, PUTATIVE-RELATED"/>
    <property type="match status" value="1"/>
</dbReference>
<keyword evidence="3" id="KW-1015">Disulfide bond</keyword>
<dbReference type="PANTHER" id="PTHR12151">
    <property type="entry name" value="ELECTRON TRANSPORT PROTIN SCO1/SENC FAMILY MEMBER"/>
    <property type="match status" value="1"/>
</dbReference>
<proteinExistence type="inferred from homology"/>
<feature type="disulfide bond" description="Redox-active" evidence="3">
    <location>
        <begin position="162"/>
        <end position="166"/>
    </location>
</feature>
<feature type="binding site" evidence="2">
    <location>
        <position position="166"/>
    </location>
    <ligand>
        <name>Cu cation</name>
        <dbReference type="ChEBI" id="CHEBI:23378"/>
    </ligand>
</feature>
<accession>A0A0S4KH84</accession>
<organism evidence="5 6">
    <name type="scientific">Bodo saltans</name>
    <name type="common">Flagellated protozoan</name>
    <dbReference type="NCBI Taxonomy" id="75058"/>
    <lineage>
        <taxon>Eukaryota</taxon>
        <taxon>Discoba</taxon>
        <taxon>Euglenozoa</taxon>
        <taxon>Kinetoplastea</taxon>
        <taxon>Metakinetoplastina</taxon>
        <taxon>Eubodonida</taxon>
        <taxon>Bodonidae</taxon>
        <taxon>Bodo</taxon>
    </lineage>
</organism>
<dbReference type="Proteomes" id="UP000051952">
    <property type="component" value="Unassembled WGS sequence"/>
</dbReference>
<dbReference type="GO" id="GO:0005739">
    <property type="term" value="C:mitochondrion"/>
    <property type="evidence" value="ECO:0007669"/>
    <property type="project" value="GOC"/>
</dbReference>
<name>A0A0S4KH84_BODSA</name>
<keyword evidence="6" id="KW-1185">Reference proteome</keyword>
<gene>
    <name evidence="5" type="ORF">BSAL_21620</name>
</gene>
<evidence type="ECO:0000256" key="3">
    <source>
        <dbReference type="PIRSR" id="PIRSR603782-2"/>
    </source>
</evidence>
<feature type="region of interest" description="Disordered" evidence="4">
    <location>
        <begin position="87"/>
        <end position="114"/>
    </location>
</feature>
<reference evidence="6" key="1">
    <citation type="submission" date="2015-09" db="EMBL/GenBank/DDBJ databases">
        <authorList>
            <consortium name="Pathogen Informatics"/>
        </authorList>
    </citation>
    <scope>NUCLEOTIDE SEQUENCE [LARGE SCALE GENOMIC DNA]</scope>
    <source>
        <strain evidence="6">Lake Konstanz</strain>
    </source>
</reference>
<dbReference type="InterPro" id="IPR036249">
    <property type="entry name" value="Thioredoxin-like_sf"/>
</dbReference>
<dbReference type="EMBL" id="CYKH01001744">
    <property type="protein sequence ID" value="CUI15050.1"/>
    <property type="molecule type" value="Genomic_DNA"/>
</dbReference>
<dbReference type="VEuPathDB" id="TriTrypDB:BSAL_21620"/>
<dbReference type="AlphaFoldDB" id="A0A0S4KH84"/>
<dbReference type="Gene3D" id="3.40.30.10">
    <property type="entry name" value="Glutaredoxin"/>
    <property type="match status" value="1"/>
</dbReference>
<evidence type="ECO:0000313" key="5">
    <source>
        <dbReference type="EMBL" id="CUI15050.1"/>
    </source>
</evidence>
<feature type="compositionally biased region" description="Low complexity" evidence="4">
    <location>
        <begin position="42"/>
        <end position="52"/>
    </location>
</feature>
<dbReference type="OrthoDB" id="270009at2759"/>
<evidence type="ECO:0000256" key="4">
    <source>
        <dbReference type="SAM" id="MobiDB-lite"/>
    </source>
</evidence>
<evidence type="ECO:0000256" key="1">
    <source>
        <dbReference type="ARBA" id="ARBA00010996"/>
    </source>
</evidence>
<evidence type="ECO:0000256" key="2">
    <source>
        <dbReference type="PIRSR" id="PIRSR603782-1"/>
    </source>
</evidence>
<dbReference type="InterPro" id="IPR003782">
    <property type="entry name" value="SCO1/SenC"/>
</dbReference>
<dbReference type="OMA" id="QDAYGIN"/>
<dbReference type="CDD" id="cd02968">
    <property type="entry name" value="SCO"/>
    <property type="match status" value="1"/>
</dbReference>
<dbReference type="Pfam" id="PF02630">
    <property type="entry name" value="SCO1-SenC"/>
    <property type="match status" value="1"/>
</dbReference>
<dbReference type="GO" id="GO:0033617">
    <property type="term" value="P:mitochondrial respiratory chain complex IV assembly"/>
    <property type="evidence" value="ECO:0007669"/>
    <property type="project" value="TreeGrafter"/>
</dbReference>
<protein>
    <submittedName>
        <fullName evidence="5">Cytochrome c oxidase assembly factor, putative</fullName>
    </submittedName>
</protein>
<feature type="region of interest" description="Disordered" evidence="4">
    <location>
        <begin position="28"/>
        <end position="61"/>
    </location>
</feature>
<comment type="similarity">
    <text evidence="1">Belongs to the SCO1/2 family.</text>
</comment>
<dbReference type="SUPFAM" id="SSF52833">
    <property type="entry name" value="Thioredoxin-like"/>
    <property type="match status" value="1"/>
</dbReference>
<dbReference type="GO" id="GO:0046872">
    <property type="term" value="F:metal ion binding"/>
    <property type="evidence" value="ECO:0007669"/>
    <property type="project" value="UniProtKB-KW"/>
</dbReference>
<sequence>MRCNFRLTSGMASLRRVAPSPFFTVQQQRRSFSANTAHEPPSSSSSSGSQQQQEKRGPRSRSELLGLIAGCSVFPMAVMWMTRNDNNNKKENEAVGTSPAKTQREPIGSDGPSFGKMEVTTIPKPQLGGPFRLFSSRTGQEVTDQEVFLGKWTLLYFGFSKCAEICPNTLKFISELMAESDARYGNSAKNDAATVKEANKLQSVFLSIDFLRDTPATVQNFLEPYDVPKKRILGLSGSRAQVEEAARNWRVYFSSYDESEEERLSREAKGVALPELDDSYQFDHSSAIYLVGPDGKMKDFYFREIGVANTVDRLGLHYQDAYGING</sequence>
<evidence type="ECO:0000313" key="6">
    <source>
        <dbReference type="Proteomes" id="UP000051952"/>
    </source>
</evidence>
<feature type="binding site" evidence="2">
    <location>
        <position position="284"/>
    </location>
    <ligand>
        <name>Cu cation</name>
        <dbReference type="ChEBI" id="CHEBI:23378"/>
    </ligand>
</feature>
<keyword evidence="2" id="KW-0479">Metal-binding</keyword>